<protein>
    <recommendedName>
        <fullName evidence="2">DUF6824 domain-containing protein</fullName>
    </recommendedName>
</protein>
<feature type="compositionally biased region" description="Low complexity" evidence="1">
    <location>
        <begin position="415"/>
        <end position="424"/>
    </location>
</feature>
<dbReference type="InterPro" id="IPR049227">
    <property type="entry name" value="DUF6824"/>
</dbReference>
<evidence type="ECO:0000259" key="2">
    <source>
        <dbReference type="Pfam" id="PF20710"/>
    </source>
</evidence>
<keyword evidence="4" id="KW-1185">Reference proteome</keyword>
<feature type="domain" description="DUF6824" evidence="2">
    <location>
        <begin position="54"/>
        <end position="139"/>
    </location>
</feature>
<dbReference type="Pfam" id="PF20710">
    <property type="entry name" value="DUF6824"/>
    <property type="match status" value="1"/>
</dbReference>
<reference evidence="4" key="2">
    <citation type="submission" date="2008-08" db="EMBL/GenBank/DDBJ databases">
        <authorList>
            <consortium name="Diatom Consortium"/>
            <person name="Grigoriev I."/>
            <person name="Grimwood J."/>
            <person name="Kuo A."/>
            <person name="Otillar R.P."/>
            <person name="Salamov A."/>
            <person name="Detter J.C."/>
            <person name="Lindquist E."/>
            <person name="Shapiro H."/>
            <person name="Lucas S."/>
            <person name="Glavina del Rio T."/>
            <person name="Pitluck S."/>
            <person name="Rokhsar D."/>
            <person name="Bowler C."/>
        </authorList>
    </citation>
    <scope>GENOME REANNOTATION</scope>
    <source>
        <strain evidence="4">CCAP 1055/1</strain>
    </source>
</reference>
<gene>
    <name evidence="3" type="ORF">PHATRDRAFT_49414</name>
</gene>
<feature type="region of interest" description="Disordered" evidence="1">
    <location>
        <begin position="218"/>
        <end position="275"/>
    </location>
</feature>
<feature type="compositionally biased region" description="Polar residues" evidence="1">
    <location>
        <begin position="218"/>
        <end position="239"/>
    </location>
</feature>
<dbReference type="PaxDb" id="2850-Phatr49414"/>
<feature type="compositionally biased region" description="Polar residues" evidence="1">
    <location>
        <begin position="255"/>
        <end position="264"/>
    </location>
</feature>
<evidence type="ECO:0000313" key="3">
    <source>
        <dbReference type="EMBL" id="EEC44380.1"/>
    </source>
</evidence>
<proteinExistence type="predicted"/>
<evidence type="ECO:0000256" key="1">
    <source>
        <dbReference type="SAM" id="MobiDB-lite"/>
    </source>
</evidence>
<feature type="region of interest" description="Disordered" evidence="1">
    <location>
        <begin position="558"/>
        <end position="587"/>
    </location>
</feature>
<dbReference type="OrthoDB" id="47840at2759"/>
<dbReference type="Proteomes" id="UP000000759">
    <property type="component" value="Chromosome 22"/>
</dbReference>
<name>B7GAI4_PHATC</name>
<dbReference type="HOGENOM" id="CLU_401425_0_0_1"/>
<feature type="compositionally biased region" description="Basic and acidic residues" evidence="1">
    <location>
        <begin position="20"/>
        <end position="39"/>
    </location>
</feature>
<feature type="region of interest" description="Disordered" evidence="1">
    <location>
        <begin position="138"/>
        <end position="180"/>
    </location>
</feature>
<feature type="compositionally biased region" description="Basic and acidic residues" evidence="1">
    <location>
        <begin position="138"/>
        <end position="155"/>
    </location>
</feature>
<accession>B7GAI4</accession>
<evidence type="ECO:0000313" key="4">
    <source>
        <dbReference type="Proteomes" id="UP000000759"/>
    </source>
</evidence>
<dbReference type="InParanoid" id="B7GAI4"/>
<dbReference type="EMBL" id="CM000624">
    <property type="protein sequence ID" value="EEC44380.1"/>
    <property type="molecule type" value="Genomic_DNA"/>
</dbReference>
<feature type="compositionally biased region" description="Pro residues" evidence="1">
    <location>
        <begin position="397"/>
        <end position="414"/>
    </location>
</feature>
<dbReference type="KEGG" id="pti:PHATRDRAFT_49414"/>
<sequence length="686" mass="76114">MSITSVEFGKEVDAAAAPTEEEKKDDGSSESEGKPKSRTVDWPLTNIQDPHENDVMYGRGGGTNHHKGNKRYRQMVEDRKVDYVNSKRLDKPMVALEIVREWRAQDPPGRFLKLDEKTNQWNDVGDRKAREKISQALREKAPLIRKQQEEERLGKDGTPLLSDDSSGDEKRTRFAQGTNTGKRNVTKAVLARDHSLGREYLEDNEAVTLDGFSWQDPFQSSQRLPSDSALQERTQSQESAGARHMGPPAPHETNSRTGSHTSIGSLGIPPHGGRHYRYSSHESIVHLPPSPGRYAHMSQEDRHFQYTNSQGRFESWGSAAPPMPGAIHPQGSWSQYYSSREHSLGQFPLPHASVSHPATYAAFDSRAGSGHWGPPSPHAQISPVGPTQYHYSNGSVPPNPLPHAPPPRQPPQQPCLPSSSGLGSPPSPPYEVDPSVASTWSGQGVGELVKTLSGEEYDRIRRDAASTSPVLSSKKDEPYRVPKPHMVKRMTSNHNETIETKPDLIGPSVKRCALNRDNSRASNRLKELSFPDQFKNGKFDTAKEMSELSQDMDRSSLTSVTHGCETPFDLDTPRIVDEGGGGLPPKPSRVTEINRMSTIDEISMDLMIRPVTLSASSRSTTIEALSLEFDDGPPWKPSRLERTSTMESVFSDLRENLLKPPTLGLTDRLTTKDLDEMINEPIQDDE</sequence>
<dbReference type="AlphaFoldDB" id="B7GAI4"/>
<feature type="region of interest" description="Disordered" evidence="1">
    <location>
        <begin position="366"/>
        <end position="441"/>
    </location>
</feature>
<dbReference type="GeneID" id="7195907"/>
<feature type="region of interest" description="Disordered" evidence="1">
    <location>
        <begin position="460"/>
        <end position="480"/>
    </location>
</feature>
<feature type="region of interest" description="Disordered" evidence="1">
    <location>
        <begin position="1"/>
        <end position="71"/>
    </location>
</feature>
<organism evidence="3 4">
    <name type="scientific">Phaeodactylum tricornutum (strain CCAP 1055/1)</name>
    <dbReference type="NCBI Taxonomy" id="556484"/>
    <lineage>
        <taxon>Eukaryota</taxon>
        <taxon>Sar</taxon>
        <taxon>Stramenopiles</taxon>
        <taxon>Ochrophyta</taxon>
        <taxon>Bacillariophyta</taxon>
        <taxon>Bacillariophyceae</taxon>
        <taxon>Bacillariophycidae</taxon>
        <taxon>Naviculales</taxon>
        <taxon>Phaeodactylaceae</taxon>
        <taxon>Phaeodactylum</taxon>
    </lineage>
</organism>
<dbReference type="RefSeq" id="XP_002184202.1">
    <property type="nucleotide sequence ID" value="XM_002184166.1"/>
</dbReference>
<reference evidence="3 4" key="1">
    <citation type="journal article" date="2008" name="Nature">
        <title>The Phaeodactylum genome reveals the evolutionary history of diatom genomes.</title>
        <authorList>
            <person name="Bowler C."/>
            <person name="Allen A.E."/>
            <person name="Badger J.H."/>
            <person name="Grimwood J."/>
            <person name="Jabbari K."/>
            <person name="Kuo A."/>
            <person name="Maheswari U."/>
            <person name="Martens C."/>
            <person name="Maumus F."/>
            <person name="Otillar R.P."/>
            <person name="Rayko E."/>
            <person name="Salamov A."/>
            <person name="Vandepoele K."/>
            <person name="Beszteri B."/>
            <person name="Gruber A."/>
            <person name="Heijde M."/>
            <person name="Katinka M."/>
            <person name="Mock T."/>
            <person name="Valentin K."/>
            <person name="Verret F."/>
            <person name="Berges J.A."/>
            <person name="Brownlee C."/>
            <person name="Cadoret J.P."/>
            <person name="Chiovitti A."/>
            <person name="Choi C.J."/>
            <person name="Coesel S."/>
            <person name="De Martino A."/>
            <person name="Detter J.C."/>
            <person name="Durkin C."/>
            <person name="Falciatore A."/>
            <person name="Fournet J."/>
            <person name="Haruta M."/>
            <person name="Huysman M.J."/>
            <person name="Jenkins B.D."/>
            <person name="Jiroutova K."/>
            <person name="Jorgensen R.E."/>
            <person name="Joubert Y."/>
            <person name="Kaplan A."/>
            <person name="Kroger N."/>
            <person name="Kroth P.G."/>
            <person name="La Roche J."/>
            <person name="Lindquist E."/>
            <person name="Lommer M."/>
            <person name="Martin-Jezequel V."/>
            <person name="Lopez P.J."/>
            <person name="Lucas S."/>
            <person name="Mangogna M."/>
            <person name="McGinnis K."/>
            <person name="Medlin L.K."/>
            <person name="Montsant A."/>
            <person name="Oudot-Le Secq M.P."/>
            <person name="Napoli C."/>
            <person name="Obornik M."/>
            <person name="Parker M.S."/>
            <person name="Petit J.L."/>
            <person name="Porcel B.M."/>
            <person name="Poulsen N."/>
            <person name="Robison M."/>
            <person name="Rychlewski L."/>
            <person name="Rynearson T.A."/>
            <person name="Schmutz J."/>
            <person name="Shapiro H."/>
            <person name="Siaut M."/>
            <person name="Stanley M."/>
            <person name="Sussman M.R."/>
            <person name="Taylor A.R."/>
            <person name="Vardi A."/>
            <person name="von Dassow P."/>
            <person name="Vyverman W."/>
            <person name="Willis A."/>
            <person name="Wyrwicz L.S."/>
            <person name="Rokhsar D.S."/>
            <person name="Weissenbach J."/>
            <person name="Armbrust E.V."/>
            <person name="Green B.R."/>
            <person name="Van de Peer Y."/>
            <person name="Grigoriev I.V."/>
        </authorList>
    </citation>
    <scope>NUCLEOTIDE SEQUENCE [LARGE SCALE GENOMIC DNA]</scope>
    <source>
        <strain evidence="3 4">CCAP 1055/1</strain>
    </source>
</reference>